<keyword evidence="3" id="KW-1185">Reference proteome</keyword>
<feature type="region of interest" description="Disordered" evidence="1">
    <location>
        <begin position="169"/>
        <end position="195"/>
    </location>
</feature>
<sequence>MDSQSRIRYLKVSIGFFEKEIEFDRKKAKIFKEIYLTADRKFEEYLKGLSHGQDTGECSEDFPSENHFLLAEMKKLFAKRNELLAEIGTLVAEGEEESITYLQINIKFLEMLIECEKNKTAEFKKRYFETAEECKEVIYKLNEHLDEFNVEIVFEYEPQPPQGETLLAQRGKQSSCSGTAGEKKKPNATECDPSIRPARHTEECNVAFTRDDEELLTDMEVFRIEMKTNVVLIEEEAKYEVAAVTDEARQEAAKSVKHSDCAVLCFPSCSGHHGDKRHSNPIVSDDRINYLISKLNMLKVQLIYEKTITEKLGQLSLVVGVKFEQLLIDVKQRSFHTKVASRHLTDENNDPLANAEYQMLMMEKQMLGINSKLTEMMMGHAERRPVAVTEVRQEGGERKEAVLQTSSAPENQPLLTLTESPRMDENTPGDTEGSVTSGEGTEQVDIREDEPVENTSQTPAAESAQNEPESSSDYVVKAACVGVAAVAGAGVLAVGMRYFR</sequence>
<name>A0AA88T7K1_CHASR</name>
<evidence type="ECO:0000313" key="3">
    <source>
        <dbReference type="Proteomes" id="UP001187415"/>
    </source>
</evidence>
<dbReference type="EMBL" id="JAUPFM010000003">
    <property type="protein sequence ID" value="KAK2856917.1"/>
    <property type="molecule type" value="Genomic_DNA"/>
</dbReference>
<comment type="caution">
    <text evidence="2">The sequence shown here is derived from an EMBL/GenBank/DDBJ whole genome shotgun (WGS) entry which is preliminary data.</text>
</comment>
<feature type="region of interest" description="Disordered" evidence="1">
    <location>
        <begin position="390"/>
        <end position="471"/>
    </location>
</feature>
<reference evidence="2" key="1">
    <citation type="submission" date="2023-07" db="EMBL/GenBank/DDBJ databases">
        <title>Chromosome-level Genome Assembly of Striped Snakehead (Channa striata).</title>
        <authorList>
            <person name="Liu H."/>
        </authorList>
    </citation>
    <scope>NUCLEOTIDE SEQUENCE</scope>
    <source>
        <strain evidence="2">Gz</strain>
        <tissue evidence="2">Muscle</tissue>
    </source>
</reference>
<dbReference type="Proteomes" id="UP001187415">
    <property type="component" value="Unassembled WGS sequence"/>
</dbReference>
<evidence type="ECO:0000256" key="1">
    <source>
        <dbReference type="SAM" id="MobiDB-lite"/>
    </source>
</evidence>
<accession>A0AA88T7K1</accession>
<evidence type="ECO:0000313" key="2">
    <source>
        <dbReference type="EMBL" id="KAK2856917.1"/>
    </source>
</evidence>
<dbReference type="AlphaFoldDB" id="A0AA88T7K1"/>
<organism evidence="2 3">
    <name type="scientific">Channa striata</name>
    <name type="common">Snakehead murrel</name>
    <name type="synonym">Ophicephalus striatus</name>
    <dbReference type="NCBI Taxonomy" id="64152"/>
    <lineage>
        <taxon>Eukaryota</taxon>
        <taxon>Metazoa</taxon>
        <taxon>Chordata</taxon>
        <taxon>Craniata</taxon>
        <taxon>Vertebrata</taxon>
        <taxon>Euteleostomi</taxon>
        <taxon>Actinopterygii</taxon>
        <taxon>Neopterygii</taxon>
        <taxon>Teleostei</taxon>
        <taxon>Neoteleostei</taxon>
        <taxon>Acanthomorphata</taxon>
        <taxon>Anabantaria</taxon>
        <taxon>Anabantiformes</taxon>
        <taxon>Channoidei</taxon>
        <taxon>Channidae</taxon>
        <taxon>Channa</taxon>
    </lineage>
</organism>
<feature type="compositionally biased region" description="Basic and acidic residues" evidence="1">
    <location>
        <begin position="390"/>
        <end position="401"/>
    </location>
</feature>
<gene>
    <name evidence="2" type="ORF">Q5P01_005652</name>
</gene>
<feature type="compositionally biased region" description="Polar residues" evidence="1">
    <location>
        <begin position="453"/>
        <end position="471"/>
    </location>
</feature>
<protein>
    <submittedName>
        <fullName evidence="2">Uncharacterized protein</fullName>
    </submittedName>
</protein>
<proteinExistence type="predicted"/>
<feature type="compositionally biased region" description="Polar residues" evidence="1">
    <location>
        <begin position="403"/>
        <end position="419"/>
    </location>
</feature>